<dbReference type="GO" id="GO:0006508">
    <property type="term" value="P:proteolysis"/>
    <property type="evidence" value="ECO:0007669"/>
    <property type="project" value="UniProtKB-KW"/>
</dbReference>
<comment type="similarity">
    <text evidence="1">Belongs to the peptidase C2 family.</text>
</comment>
<evidence type="ECO:0000256" key="3">
    <source>
        <dbReference type="ARBA" id="ARBA00022801"/>
    </source>
</evidence>
<feature type="domain" description="Calpain catalytic" evidence="6">
    <location>
        <begin position="105"/>
        <end position="280"/>
    </location>
</feature>
<dbReference type="EMBL" id="CYKH01001438">
    <property type="protein sequence ID" value="CUG87094.1"/>
    <property type="molecule type" value="Genomic_DNA"/>
</dbReference>
<protein>
    <submittedName>
        <fullName evidence="7">Calpain-like cysteine peptidase, putative</fullName>
    </submittedName>
</protein>
<evidence type="ECO:0000256" key="4">
    <source>
        <dbReference type="ARBA" id="ARBA00022807"/>
    </source>
</evidence>
<dbReference type="PANTHER" id="PTHR10183">
    <property type="entry name" value="CALPAIN"/>
    <property type="match status" value="1"/>
</dbReference>
<dbReference type="PANTHER" id="PTHR10183:SF379">
    <property type="entry name" value="CALPAIN-5"/>
    <property type="match status" value="1"/>
</dbReference>
<name>A0A0S4J9D7_BODSA</name>
<keyword evidence="8" id="KW-1185">Reference proteome</keyword>
<dbReference type="PRINTS" id="PR00704">
    <property type="entry name" value="CALPAIN"/>
</dbReference>
<comment type="caution">
    <text evidence="5">Lacks conserved residue(s) required for the propagation of feature annotation.</text>
</comment>
<dbReference type="AlphaFoldDB" id="A0A0S4J9D7"/>
<sequence>MASLSPIVSEIPDYIKNFVKFPHLDKQVQPRTLRTAAHFVAQYGQFYYDQGVKSFPLVSPSQLDGSMAAYGFQLQHLERHALNTKYFVRNPIVDICDEACRNDAMFVDPDFPPTFYSITGAEEVPAGIVWRRLSELFSKPRLFSVGSKAIDIKPGRFSPPWLIGLFHALSSVAEIEEMISPGEDGWAFGAYAVKLFLDGEWSFTIVDDFVPCDEETGEPLSCTSGTSDIYCAILEKVLAKLAGSYSELRFSPLSTAAIAWEDLSSNILEVVDHRLLIQKD</sequence>
<keyword evidence="2" id="KW-0645">Protease</keyword>
<dbReference type="Pfam" id="PF00648">
    <property type="entry name" value="Peptidase_C2"/>
    <property type="match status" value="1"/>
</dbReference>
<proteinExistence type="inferred from homology"/>
<organism evidence="7 8">
    <name type="scientific">Bodo saltans</name>
    <name type="common">Flagellated protozoan</name>
    <dbReference type="NCBI Taxonomy" id="75058"/>
    <lineage>
        <taxon>Eukaryota</taxon>
        <taxon>Discoba</taxon>
        <taxon>Euglenozoa</taxon>
        <taxon>Kinetoplastea</taxon>
        <taxon>Metakinetoplastina</taxon>
        <taxon>Eubodonida</taxon>
        <taxon>Bodonidae</taxon>
        <taxon>Bodo</taxon>
    </lineage>
</organism>
<dbReference type="Proteomes" id="UP000051952">
    <property type="component" value="Unassembled WGS sequence"/>
</dbReference>
<dbReference type="VEuPathDB" id="TriTrypDB:BSAL_08630"/>
<evidence type="ECO:0000313" key="8">
    <source>
        <dbReference type="Proteomes" id="UP000051952"/>
    </source>
</evidence>
<evidence type="ECO:0000256" key="5">
    <source>
        <dbReference type="PROSITE-ProRule" id="PRU00239"/>
    </source>
</evidence>
<evidence type="ECO:0000256" key="1">
    <source>
        <dbReference type="ARBA" id="ARBA00007623"/>
    </source>
</evidence>
<keyword evidence="3" id="KW-0378">Hydrolase</keyword>
<dbReference type="OrthoDB" id="424753at2759"/>
<accession>A0A0S4J9D7</accession>
<keyword evidence="4" id="KW-0788">Thiol protease</keyword>
<dbReference type="SUPFAM" id="SSF54001">
    <property type="entry name" value="Cysteine proteinases"/>
    <property type="match status" value="1"/>
</dbReference>
<dbReference type="GO" id="GO:0004198">
    <property type="term" value="F:calcium-dependent cysteine-type endopeptidase activity"/>
    <property type="evidence" value="ECO:0007669"/>
    <property type="project" value="InterPro"/>
</dbReference>
<evidence type="ECO:0000313" key="7">
    <source>
        <dbReference type="EMBL" id="CUG87094.1"/>
    </source>
</evidence>
<dbReference type="InterPro" id="IPR001300">
    <property type="entry name" value="Peptidase_C2_calpain_cat"/>
</dbReference>
<reference evidence="8" key="1">
    <citation type="submission" date="2015-09" db="EMBL/GenBank/DDBJ databases">
        <authorList>
            <consortium name="Pathogen Informatics"/>
        </authorList>
    </citation>
    <scope>NUCLEOTIDE SEQUENCE [LARGE SCALE GENOMIC DNA]</scope>
    <source>
        <strain evidence="8">Lake Konstanz</strain>
    </source>
</reference>
<dbReference type="InterPro" id="IPR038765">
    <property type="entry name" value="Papain-like_cys_pep_sf"/>
</dbReference>
<feature type="non-terminal residue" evidence="7">
    <location>
        <position position="280"/>
    </location>
</feature>
<evidence type="ECO:0000256" key="2">
    <source>
        <dbReference type="ARBA" id="ARBA00022670"/>
    </source>
</evidence>
<dbReference type="PROSITE" id="PS50203">
    <property type="entry name" value="CALPAIN_CAT"/>
    <property type="match status" value="1"/>
</dbReference>
<evidence type="ECO:0000259" key="6">
    <source>
        <dbReference type="PROSITE" id="PS50203"/>
    </source>
</evidence>
<gene>
    <name evidence="7" type="ORF">BSAL_08630</name>
</gene>
<dbReference type="InterPro" id="IPR022684">
    <property type="entry name" value="Calpain_cysteine_protease"/>
</dbReference>